<dbReference type="SUPFAM" id="SSF56112">
    <property type="entry name" value="Protein kinase-like (PK-like)"/>
    <property type="match status" value="1"/>
</dbReference>
<evidence type="ECO:0000313" key="5">
    <source>
        <dbReference type="Proteomes" id="UP001524499"/>
    </source>
</evidence>
<accession>A0ABT1TLJ5</accession>
<feature type="domain" description="Aminoglycoside phosphotransferase" evidence="3">
    <location>
        <begin position="27"/>
        <end position="250"/>
    </location>
</feature>
<dbReference type="Gene3D" id="3.90.1200.10">
    <property type="match status" value="1"/>
</dbReference>
<proteinExistence type="predicted"/>
<keyword evidence="2" id="KW-0067">ATP-binding</keyword>
<gene>
    <name evidence="4" type="ORF">NP590_19715</name>
</gene>
<evidence type="ECO:0000256" key="2">
    <source>
        <dbReference type="ARBA" id="ARBA00022840"/>
    </source>
</evidence>
<keyword evidence="1" id="KW-0547">Nucleotide-binding</keyword>
<evidence type="ECO:0000313" key="4">
    <source>
        <dbReference type="EMBL" id="MCQ8106341.1"/>
    </source>
</evidence>
<dbReference type="Proteomes" id="UP001524499">
    <property type="component" value="Unassembled WGS sequence"/>
</dbReference>
<dbReference type="InterPro" id="IPR002575">
    <property type="entry name" value="Aminoglycoside_PTrfase"/>
</dbReference>
<dbReference type="Gene3D" id="3.30.200.20">
    <property type="entry name" value="Phosphorylase Kinase, domain 1"/>
    <property type="match status" value="1"/>
</dbReference>
<evidence type="ECO:0000256" key="1">
    <source>
        <dbReference type="ARBA" id="ARBA00022741"/>
    </source>
</evidence>
<dbReference type="PANTHER" id="PTHR33540">
    <property type="entry name" value="TRNA THREONYLCARBAMOYLADENOSINE BIOSYNTHESIS PROTEIN TSAE"/>
    <property type="match status" value="1"/>
</dbReference>
<dbReference type="EMBL" id="JANIBJ010000061">
    <property type="protein sequence ID" value="MCQ8106341.1"/>
    <property type="molecule type" value="Genomic_DNA"/>
</dbReference>
<dbReference type="RefSeq" id="WP_256604446.1">
    <property type="nucleotide sequence ID" value="NZ_JANIBJ010000061.1"/>
</dbReference>
<keyword evidence="5" id="KW-1185">Reference proteome</keyword>
<dbReference type="PANTHER" id="PTHR33540:SF1">
    <property type="entry name" value="N-ACETYLMURAMATE_N-ACETYLGLUCOSAMINE KINASE"/>
    <property type="match status" value="1"/>
</dbReference>
<comment type="caution">
    <text evidence="4">The sequence shown here is derived from an EMBL/GenBank/DDBJ whole genome shotgun (WGS) entry which is preliminary data.</text>
</comment>
<dbReference type="Pfam" id="PF01636">
    <property type="entry name" value="APH"/>
    <property type="match status" value="1"/>
</dbReference>
<dbReference type="InterPro" id="IPR011009">
    <property type="entry name" value="Kinase-like_dom_sf"/>
</dbReference>
<organism evidence="4 5">
    <name type="scientific">Methylomonas subterranea</name>
    <dbReference type="NCBI Taxonomy" id="2952225"/>
    <lineage>
        <taxon>Bacteria</taxon>
        <taxon>Pseudomonadati</taxon>
        <taxon>Pseudomonadota</taxon>
        <taxon>Gammaproteobacteria</taxon>
        <taxon>Methylococcales</taxon>
        <taxon>Methylococcaceae</taxon>
        <taxon>Methylomonas</taxon>
    </lineage>
</organism>
<name>A0ABT1TLJ5_9GAMM</name>
<reference evidence="4 5" key="1">
    <citation type="submission" date="2022-07" db="EMBL/GenBank/DDBJ databases">
        <title>Methylomonas rivi sp. nov., Methylomonas rosea sp. nov., Methylomonas aureus sp. nov. and Methylomonas subterranea sp. nov., four novel methanotrophs isolated from a freshwater creek and the deep terrestrial subsurface.</title>
        <authorList>
            <person name="Abin C."/>
            <person name="Sankaranarayanan K."/>
            <person name="Garner C."/>
            <person name="Sindelar R."/>
            <person name="Kotary K."/>
            <person name="Garner R."/>
            <person name="Barclay S."/>
            <person name="Lawson P."/>
            <person name="Krumholz L."/>
        </authorList>
    </citation>
    <scope>NUCLEOTIDE SEQUENCE [LARGE SCALE GENOMIC DNA]</scope>
    <source>
        <strain evidence="4 5">SURF-2</strain>
    </source>
</reference>
<sequence length="333" mass="37961">MCYPNSDPRAEALRKWLTHDLGLQISHIEPASSDASFRRYFRVVHDGGCHVAMDAPPDKENTAAFIRNAALLQAAGLHVPLIHQQNTEQGYLLLEDLGSRCYLDVLRPDNAEALYRAALDSLFKLQHAIDPGRAALPAYDRALLTRELDIFHEWFLEKRLRIVMPSAIRQMLADCLIDSALAQPQVCVHRDYHSRNLMLTDDCPPGVIDFQDAVIGPVTYDLVSLLRDCYIRWPRQQVTAWLLTYHARLLDAGTLACDFNQFERWFDLMGLQRHLKAIGIFSRLQLRDGKAAYLADIPRTMAYVEEVCADYPELAEFNDFLRHRVLPVYGAGL</sequence>
<protein>
    <submittedName>
        <fullName evidence="4">Phosphotransferase</fullName>
    </submittedName>
</protein>
<evidence type="ECO:0000259" key="3">
    <source>
        <dbReference type="Pfam" id="PF01636"/>
    </source>
</evidence>